<comment type="cofactor">
    <cofactor evidence="2">
        <name>a divalent metal cation</name>
        <dbReference type="ChEBI" id="CHEBI:60240"/>
    </cofactor>
</comment>
<dbReference type="GO" id="GO:0046872">
    <property type="term" value="F:metal ion binding"/>
    <property type="evidence" value="ECO:0007669"/>
    <property type="project" value="UniProtKB-KW"/>
</dbReference>
<gene>
    <name evidence="4" type="ORF">C9994_08860</name>
</gene>
<dbReference type="GO" id="GO:0016787">
    <property type="term" value="F:hydrolase activity"/>
    <property type="evidence" value="ECO:0007669"/>
    <property type="project" value="UniProtKB-UniRule"/>
</dbReference>
<evidence type="ECO:0000259" key="3">
    <source>
        <dbReference type="Pfam" id="PF12850"/>
    </source>
</evidence>
<dbReference type="InterPro" id="IPR024654">
    <property type="entry name" value="Calcineurin-like_PHP_lpxH"/>
</dbReference>
<accession>A0A2T4DQR8</accession>
<dbReference type="NCBIfam" id="TIGR00040">
    <property type="entry name" value="yfcE"/>
    <property type="match status" value="1"/>
</dbReference>
<keyword evidence="2" id="KW-0479">Metal-binding</keyword>
<dbReference type="InterPro" id="IPR029052">
    <property type="entry name" value="Metallo-depent_PP-like"/>
</dbReference>
<feature type="domain" description="Calcineurin-like phosphoesterase" evidence="3">
    <location>
        <begin position="1"/>
        <end position="150"/>
    </location>
</feature>
<dbReference type="EC" id="3.1.4.-" evidence="2"/>
<dbReference type="Pfam" id="PF12850">
    <property type="entry name" value="Metallophos_2"/>
    <property type="match status" value="1"/>
</dbReference>
<dbReference type="SUPFAM" id="SSF56300">
    <property type="entry name" value="Metallo-dependent phosphatases"/>
    <property type="match status" value="1"/>
</dbReference>
<dbReference type="AlphaFoldDB" id="A0A2T4DQR8"/>
<evidence type="ECO:0000256" key="1">
    <source>
        <dbReference type="ARBA" id="ARBA00008950"/>
    </source>
</evidence>
<sequence length="168" mass="19233">MKIGLISDTHGYFDPQIINYFQSCDEIWHAGDIGEGNIIAELEKIAPTVVVFGNIDSPLFQRIFPEDLFFEREGLEIFMSHIGGKPPYYNPRVRKLIRERQPDIFVCGHSHILKVVTDHKHDKLLYLNPGAAGKQGFHQMRTLLRFEINNKKISKMEAIELGKRGALS</sequence>
<comment type="similarity">
    <text evidence="1 2">Belongs to the metallophosphoesterase superfamily. YfcE family.</text>
</comment>
<evidence type="ECO:0000313" key="4">
    <source>
        <dbReference type="EMBL" id="PTB96088.1"/>
    </source>
</evidence>
<dbReference type="EMBL" id="PYVU01000067">
    <property type="protein sequence ID" value="PTB96088.1"/>
    <property type="molecule type" value="Genomic_DNA"/>
</dbReference>
<dbReference type="Proteomes" id="UP000240608">
    <property type="component" value="Unassembled WGS sequence"/>
</dbReference>
<protein>
    <recommendedName>
        <fullName evidence="2">Phosphoesterase</fullName>
        <ecNumber evidence="2">3.1.4.-</ecNumber>
    </recommendedName>
</protein>
<dbReference type="Gene3D" id="3.60.21.10">
    <property type="match status" value="1"/>
</dbReference>
<reference evidence="4 5" key="1">
    <citation type="submission" date="2018-03" db="EMBL/GenBank/DDBJ databases">
        <title>Cross-interface Injection: A General Nanoliter Liquid Handling Method Applied to Single Cells Genome Amplification Automated Nanoliter Liquid Handling Applied to Single Cell Multiple Displacement Amplification.</title>
        <authorList>
            <person name="Yun J."/>
            <person name="Xu P."/>
            <person name="Xu J."/>
            <person name="Dai X."/>
            <person name="Wang Y."/>
            <person name="Zheng X."/>
            <person name="Cao C."/>
            <person name="Yi Q."/>
            <person name="Zhu Y."/>
            <person name="Wang L."/>
            <person name="Dong Z."/>
            <person name="Huang Y."/>
            <person name="Huang L."/>
            <person name="Du W."/>
        </authorList>
    </citation>
    <scope>NUCLEOTIDE SEQUENCE [LARGE SCALE GENOMIC DNA]</scope>
    <source>
        <strain evidence="4 5">Z-D1-2</strain>
    </source>
</reference>
<dbReference type="InterPro" id="IPR000979">
    <property type="entry name" value="Phosphodiesterase_MJ0936/Vps29"/>
</dbReference>
<evidence type="ECO:0000256" key="2">
    <source>
        <dbReference type="RuleBase" id="RU362039"/>
    </source>
</evidence>
<comment type="caution">
    <text evidence="4">The sequence shown here is derived from an EMBL/GenBank/DDBJ whole genome shotgun (WGS) entry which is preliminary data.</text>
</comment>
<name>A0A2T4DQR8_9BACT</name>
<proteinExistence type="inferred from homology"/>
<evidence type="ECO:0000313" key="5">
    <source>
        <dbReference type="Proteomes" id="UP000240608"/>
    </source>
</evidence>
<organism evidence="4 5">
    <name type="scientific">Marivirga lumbricoides</name>
    <dbReference type="NCBI Taxonomy" id="1046115"/>
    <lineage>
        <taxon>Bacteria</taxon>
        <taxon>Pseudomonadati</taxon>
        <taxon>Bacteroidota</taxon>
        <taxon>Cytophagia</taxon>
        <taxon>Cytophagales</taxon>
        <taxon>Marivirgaceae</taxon>
        <taxon>Marivirga</taxon>
    </lineage>
</organism>